<dbReference type="AlphaFoldDB" id="A0A248UDL4"/>
<evidence type="ECO:0000313" key="3">
    <source>
        <dbReference type="Proteomes" id="UP000215256"/>
    </source>
</evidence>
<reference evidence="2 3" key="1">
    <citation type="submission" date="2017-07" db="EMBL/GenBank/DDBJ databases">
        <title>Phylogenetic study on the rhizospheric bacterium Ochrobactrum sp. A44.</title>
        <authorList>
            <person name="Krzyzanowska D.M."/>
            <person name="Ossowicki A."/>
            <person name="Rajewska M."/>
            <person name="Maciag T."/>
            <person name="Kaczynski Z."/>
            <person name="Czerwicka M."/>
            <person name="Jafra S."/>
        </authorList>
    </citation>
    <scope>NUCLEOTIDE SEQUENCE [LARGE SCALE GENOMIC DNA]</scope>
    <source>
        <strain evidence="2 3">A44</strain>
    </source>
</reference>
<dbReference type="OrthoDB" id="195541at2"/>
<dbReference type="Proteomes" id="UP000215256">
    <property type="component" value="Chromosome 2"/>
</dbReference>
<name>A0A248UDL4_9HYPH</name>
<feature type="chain" id="PRO_5013326774" description="Permuted papain-like amidase YaeF/Yiix C92 family enzyme" evidence="1">
    <location>
        <begin position="25"/>
        <end position="224"/>
    </location>
</feature>
<dbReference type="InterPro" id="IPR038765">
    <property type="entry name" value="Papain-like_cys_pep_sf"/>
</dbReference>
<keyword evidence="1" id="KW-0732">Signal</keyword>
<sequence length="224" mass="24630">MVQTAKLLCLLLASAPLAPGTAIGMDRLADWQVGDLIFQESSSPQASAIRVATNSHYTHMGIVREGADGLYVIEAARTVMETPLGEFIARGVGQDYSVYRVKGLTDDMAQAAIAEMQIYYGRPYDIFFRIDPDEIYCSELPFHAFSAIGIEIGRVERLGDLAIDTPEGRAIFLARWQDHPDCRAEGLDRDGCWNLLQDQKIVTPIGIAEASNVERVFTSFDGAP</sequence>
<evidence type="ECO:0000313" key="2">
    <source>
        <dbReference type="EMBL" id="ASV84409.1"/>
    </source>
</evidence>
<evidence type="ECO:0000256" key="1">
    <source>
        <dbReference type="SAM" id="SignalP"/>
    </source>
</evidence>
<dbReference type="InterPro" id="IPR024453">
    <property type="entry name" value="Peptidase_C92"/>
</dbReference>
<feature type="signal peptide" evidence="1">
    <location>
        <begin position="1"/>
        <end position="24"/>
    </location>
</feature>
<dbReference type="KEGG" id="och:CES85_5203"/>
<organism evidence="2 3">
    <name type="scientific">Ochrobactrum quorumnocens</name>
    <dbReference type="NCBI Taxonomy" id="271865"/>
    <lineage>
        <taxon>Bacteria</taxon>
        <taxon>Pseudomonadati</taxon>
        <taxon>Pseudomonadota</taxon>
        <taxon>Alphaproteobacteria</taxon>
        <taxon>Hyphomicrobiales</taxon>
        <taxon>Brucellaceae</taxon>
        <taxon>Brucella/Ochrobactrum group</taxon>
        <taxon>Ochrobactrum</taxon>
    </lineage>
</organism>
<protein>
    <recommendedName>
        <fullName evidence="4">Permuted papain-like amidase YaeF/Yiix C92 family enzyme</fullName>
    </recommendedName>
</protein>
<dbReference type="EMBL" id="CP022603">
    <property type="protein sequence ID" value="ASV84409.1"/>
    <property type="molecule type" value="Genomic_DNA"/>
</dbReference>
<dbReference type="Pfam" id="PF05708">
    <property type="entry name" value="Peptidase_C92"/>
    <property type="match status" value="1"/>
</dbReference>
<gene>
    <name evidence="2" type="ORF">CES85_5203</name>
</gene>
<accession>A0A248UDL4</accession>
<evidence type="ECO:0008006" key="4">
    <source>
        <dbReference type="Google" id="ProtNLM"/>
    </source>
</evidence>
<proteinExistence type="predicted"/>
<dbReference type="SUPFAM" id="SSF54001">
    <property type="entry name" value="Cysteine proteinases"/>
    <property type="match status" value="1"/>
</dbReference>
<dbReference type="Gene3D" id="3.90.1720.10">
    <property type="entry name" value="endopeptidase domain like (from Nostoc punctiforme)"/>
    <property type="match status" value="1"/>
</dbReference>
<dbReference type="RefSeq" id="WP_095445149.1">
    <property type="nucleotide sequence ID" value="NZ_CP022603.1"/>
</dbReference>